<name>A0A0A8Z6M0_ARUDO</name>
<reference evidence="1" key="1">
    <citation type="submission" date="2014-09" db="EMBL/GenBank/DDBJ databases">
        <authorList>
            <person name="Magalhaes I.L.F."/>
            <person name="Oliveira U."/>
            <person name="Santos F.R."/>
            <person name="Vidigal T.H.D.A."/>
            <person name="Brescovit A.D."/>
            <person name="Santos A.J."/>
        </authorList>
    </citation>
    <scope>NUCLEOTIDE SEQUENCE</scope>
    <source>
        <tissue evidence="1">Shoot tissue taken approximately 20 cm above the soil surface</tissue>
    </source>
</reference>
<sequence length="25" mass="2987">MPFKDSFMIPKPIVIIRILYNVTLH</sequence>
<dbReference type="EMBL" id="GBRH01263444">
    <property type="protein sequence ID" value="JAD34451.1"/>
    <property type="molecule type" value="Transcribed_RNA"/>
</dbReference>
<organism evidence="1">
    <name type="scientific">Arundo donax</name>
    <name type="common">Giant reed</name>
    <name type="synonym">Donax arundinaceus</name>
    <dbReference type="NCBI Taxonomy" id="35708"/>
    <lineage>
        <taxon>Eukaryota</taxon>
        <taxon>Viridiplantae</taxon>
        <taxon>Streptophyta</taxon>
        <taxon>Embryophyta</taxon>
        <taxon>Tracheophyta</taxon>
        <taxon>Spermatophyta</taxon>
        <taxon>Magnoliopsida</taxon>
        <taxon>Liliopsida</taxon>
        <taxon>Poales</taxon>
        <taxon>Poaceae</taxon>
        <taxon>PACMAD clade</taxon>
        <taxon>Arundinoideae</taxon>
        <taxon>Arundineae</taxon>
        <taxon>Arundo</taxon>
    </lineage>
</organism>
<reference evidence="1" key="2">
    <citation type="journal article" date="2015" name="Data Brief">
        <title>Shoot transcriptome of the giant reed, Arundo donax.</title>
        <authorList>
            <person name="Barrero R.A."/>
            <person name="Guerrero F.D."/>
            <person name="Moolhuijzen P."/>
            <person name="Goolsby J.A."/>
            <person name="Tidwell J."/>
            <person name="Bellgard S.E."/>
            <person name="Bellgard M.I."/>
        </authorList>
    </citation>
    <scope>NUCLEOTIDE SEQUENCE</scope>
    <source>
        <tissue evidence="1">Shoot tissue taken approximately 20 cm above the soil surface</tissue>
    </source>
</reference>
<proteinExistence type="predicted"/>
<dbReference type="AlphaFoldDB" id="A0A0A8Z6M0"/>
<evidence type="ECO:0000313" key="1">
    <source>
        <dbReference type="EMBL" id="JAD34451.1"/>
    </source>
</evidence>
<accession>A0A0A8Z6M0</accession>
<protein>
    <submittedName>
        <fullName evidence="1">Uncharacterized protein</fullName>
    </submittedName>
</protein>